<dbReference type="Proteomes" id="UP001501414">
    <property type="component" value="Unassembled WGS sequence"/>
</dbReference>
<accession>A0ABN1XWD9</accession>
<feature type="region of interest" description="Disordered" evidence="4">
    <location>
        <begin position="234"/>
        <end position="258"/>
    </location>
</feature>
<dbReference type="PRINTS" id="PR00081">
    <property type="entry name" value="GDHRDH"/>
</dbReference>
<comment type="similarity">
    <text evidence="1 3">Belongs to the short-chain dehydrogenases/reductases (SDR) family.</text>
</comment>
<dbReference type="InterPro" id="IPR020904">
    <property type="entry name" value="Sc_DH/Rdtase_CS"/>
</dbReference>
<evidence type="ECO:0000256" key="4">
    <source>
        <dbReference type="SAM" id="MobiDB-lite"/>
    </source>
</evidence>
<dbReference type="Gene3D" id="3.40.50.720">
    <property type="entry name" value="NAD(P)-binding Rossmann-like Domain"/>
    <property type="match status" value="1"/>
</dbReference>
<dbReference type="EMBL" id="BAAAJK010000014">
    <property type="protein sequence ID" value="GAA1391682.1"/>
    <property type="molecule type" value="Genomic_DNA"/>
</dbReference>
<evidence type="ECO:0000256" key="1">
    <source>
        <dbReference type="ARBA" id="ARBA00006484"/>
    </source>
</evidence>
<protein>
    <submittedName>
        <fullName evidence="5">SDR family oxidoreductase</fullName>
    </submittedName>
</protein>
<dbReference type="PROSITE" id="PS00061">
    <property type="entry name" value="ADH_SHORT"/>
    <property type="match status" value="1"/>
</dbReference>
<comment type="caution">
    <text evidence="5">The sequence shown here is derived from an EMBL/GenBank/DDBJ whole genome shotgun (WGS) entry which is preliminary data.</text>
</comment>
<dbReference type="PRINTS" id="PR00080">
    <property type="entry name" value="SDRFAMILY"/>
</dbReference>
<dbReference type="Pfam" id="PF00106">
    <property type="entry name" value="adh_short"/>
    <property type="match status" value="1"/>
</dbReference>
<evidence type="ECO:0000256" key="3">
    <source>
        <dbReference type="RuleBase" id="RU000363"/>
    </source>
</evidence>
<dbReference type="RefSeq" id="WP_344023650.1">
    <property type="nucleotide sequence ID" value="NZ_BAAAJK010000014.1"/>
</dbReference>
<dbReference type="InterPro" id="IPR002347">
    <property type="entry name" value="SDR_fam"/>
</dbReference>
<organism evidence="5 6">
    <name type="scientific">Pseudonocardia kongjuensis</name>
    <dbReference type="NCBI Taxonomy" id="102227"/>
    <lineage>
        <taxon>Bacteria</taxon>
        <taxon>Bacillati</taxon>
        <taxon>Actinomycetota</taxon>
        <taxon>Actinomycetes</taxon>
        <taxon>Pseudonocardiales</taxon>
        <taxon>Pseudonocardiaceae</taxon>
        <taxon>Pseudonocardia</taxon>
    </lineage>
</organism>
<evidence type="ECO:0000313" key="5">
    <source>
        <dbReference type="EMBL" id="GAA1391682.1"/>
    </source>
</evidence>
<gene>
    <name evidence="5" type="ORF">GCM10009613_34640</name>
</gene>
<name>A0ABN1XWD9_9PSEU</name>
<evidence type="ECO:0000313" key="6">
    <source>
        <dbReference type="Proteomes" id="UP001501414"/>
    </source>
</evidence>
<sequence>MDLSGRVALVTGGASGIGAAAVDRLVRAGAQVAVVDLDGDGAAAVAGRSGGLAVQADVTDPGAMPAAVAEAEERFGRLDVVLLNAGITARQSGVENLDVAEYRRIVGVNLDHVVFGLAAAVPALRRAGGGNIVATASLAGLVPLPGDALYAATKHAVVGYVRSAADPLVAHGIRVNAVCPGFADTPLLAEVREQFGDFPMLSADDVAAAVEQILDRGEPGECWFVQPGREPAPYGFRGVPSPRGAGRPPEVGLHGSGS</sequence>
<dbReference type="PANTHER" id="PTHR24321:SF8">
    <property type="entry name" value="ESTRADIOL 17-BETA-DEHYDROGENASE 8-RELATED"/>
    <property type="match status" value="1"/>
</dbReference>
<dbReference type="CDD" id="cd05233">
    <property type="entry name" value="SDR_c"/>
    <property type="match status" value="1"/>
</dbReference>
<proteinExistence type="inferred from homology"/>
<evidence type="ECO:0000256" key="2">
    <source>
        <dbReference type="ARBA" id="ARBA00023002"/>
    </source>
</evidence>
<dbReference type="InterPro" id="IPR036291">
    <property type="entry name" value="NAD(P)-bd_dom_sf"/>
</dbReference>
<dbReference type="SUPFAM" id="SSF51735">
    <property type="entry name" value="NAD(P)-binding Rossmann-fold domains"/>
    <property type="match status" value="1"/>
</dbReference>
<keyword evidence="6" id="KW-1185">Reference proteome</keyword>
<dbReference type="PANTHER" id="PTHR24321">
    <property type="entry name" value="DEHYDROGENASES, SHORT CHAIN"/>
    <property type="match status" value="1"/>
</dbReference>
<reference evidence="5 6" key="1">
    <citation type="journal article" date="2019" name="Int. J. Syst. Evol. Microbiol.">
        <title>The Global Catalogue of Microorganisms (GCM) 10K type strain sequencing project: providing services to taxonomists for standard genome sequencing and annotation.</title>
        <authorList>
            <consortium name="The Broad Institute Genomics Platform"/>
            <consortium name="The Broad Institute Genome Sequencing Center for Infectious Disease"/>
            <person name="Wu L."/>
            <person name="Ma J."/>
        </authorList>
    </citation>
    <scope>NUCLEOTIDE SEQUENCE [LARGE SCALE GENOMIC DNA]</scope>
    <source>
        <strain evidence="5 6">JCM 11896</strain>
    </source>
</reference>
<keyword evidence="2" id="KW-0560">Oxidoreductase</keyword>